<name>A0AAD9GCR9_BABDI</name>
<keyword evidence="3" id="KW-1185">Reference proteome</keyword>
<evidence type="ECO:0000256" key="1">
    <source>
        <dbReference type="SAM" id="SignalP"/>
    </source>
</evidence>
<dbReference type="EMBL" id="JAHBMH010000044">
    <property type="protein sequence ID" value="KAK1936002.1"/>
    <property type="molecule type" value="Genomic_DNA"/>
</dbReference>
<reference evidence="2" key="1">
    <citation type="journal article" date="2014" name="Nucleic Acids Res.">
        <title>The evolutionary dynamics of variant antigen genes in Babesia reveal a history of genomic innovation underlying host-parasite interaction.</title>
        <authorList>
            <person name="Jackson A.P."/>
            <person name="Otto T.D."/>
            <person name="Darby A."/>
            <person name="Ramaprasad A."/>
            <person name="Xia D."/>
            <person name="Echaide I.E."/>
            <person name="Farber M."/>
            <person name="Gahlot S."/>
            <person name="Gamble J."/>
            <person name="Gupta D."/>
            <person name="Gupta Y."/>
            <person name="Jackson L."/>
            <person name="Malandrin L."/>
            <person name="Malas T.B."/>
            <person name="Moussa E."/>
            <person name="Nair M."/>
            <person name="Reid A.J."/>
            <person name="Sanders M."/>
            <person name="Sharma J."/>
            <person name="Tracey A."/>
            <person name="Quail M.A."/>
            <person name="Weir W."/>
            <person name="Wastling J.M."/>
            <person name="Hall N."/>
            <person name="Willadsen P."/>
            <person name="Lingelbach K."/>
            <person name="Shiels B."/>
            <person name="Tait A."/>
            <person name="Berriman M."/>
            <person name="Allred D.R."/>
            <person name="Pain A."/>
        </authorList>
    </citation>
    <scope>NUCLEOTIDE SEQUENCE</scope>
    <source>
        <strain evidence="2">1802A</strain>
    </source>
</reference>
<keyword evidence="1" id="KW-0732">Signal</keyword>
<dbReference type="AlphaFoldDB" id="A0AAD9GCR9"/>
<comment type="caution">
    <text evidence="2">The sequence shown here is derived from an EMBL/GenBank/DDBJ whole genome shotgun (WGS) entry which is preliminary data.</text>
</comment>
<feature type="chain" id="PRO_5042138990" evidence="1">
    <location>
        <begin position="25"/>
        <end position="465"/>
    </location>
</feature>
<proteinExistence type="predicted"/>
<sequence>MMNTVSMLLSLIALAFSMSKCASASRSGHGNPEGYYIVDSEHPAMFHAFCESDDETMSHTYSIICFRMDRRVLGLWSYGRRGTSMFMLVPRLKVDRCHILSLQSHLSRTEHSHDVLFYFELSLEMSLRLLREYDASIKEGDAADATHSSRGAAAATTPKASVPAFFHMESASVIITGLHKGGDNSNWEMCINIPSHICRATTKYKELMIPLFGVAHEKLLGVSQISGVVAERIDQTSTDDILEEFGIPMPLDMVKIAETYLNMQVGMASYHKDVGILIEQLVWERECHLVNEMKALFGGYTTYYKTTYRSIQKMVVMIMNGYYNLATTAMSRLDGMSSYSMLKHLAALYNLIITVPYAEKITRIHGWSTILNAFKMYLGESLEAIMTFEGLKALKTQIDLYQAAYAKLGSAATDAATASSDKARFVRMKQKLDEVINAEMQASNGDDGIVSTQAWFNDCENYFTR</sequence>
<evidence type="ECO:0000313" key="2">
    <source>
        <dbReference type="EMBL" id="KAK1936002.1"/>
    </source>
</evidence>
<reference evidence="2" key="2">
    <citation type="submission" date="2021-05" db="EMBL/GenBank/DDBJ databases">
        <authorList>
            <person name="Pain A."/>
        </authorList>
    </citation>
    <scope>NUCLEOTIDE SEQUENCE</scope>
    <source>
        <strain evidence="2">1802A</strain>
    </source>
</reference>
<protein>
    <submittedName>
        <fullName evidence="2">Uncharacterized protein</fullName>
    </submittedName>
</protein>
<dbReference type="Proteomes" id="UP001195914">
    <property type="component" value="Unassembled WGS sequence"/>
</dbReference>
<evidence type="ECO:0000313" key="3">
    <source>
        <dbReference type="Proteomes" id="UP001195914"/>
    </source>
</evidence>
<organism evidence="2 3">
    <name type="scientific">Babesia divergens</name>
    <dbReference type="NCBI Taxonomy" id="32595"/>
    <lineage>
        <taxon>Eukaryota</taxon>
        <taxon>Sar</taxon>
        <taxon>Alveolata</taxon>
        <taxon>Apicomplexa</taxon>
        <taxon>Aconoidasida</taxon>
        <taxon>Piroplasmida</taxon>
        <taxon>Babesiidae</taxon>
        <taxon>Babesia</taxon>
    </lineage>
</organism>
<accession>A0AAD9GCR9</accession>
<feature type="signal peptide" evidence="1">
    <location>
        <begin position="1"/>
        <end position="24"/>
    </location>
</feature>
<gene>
    <name evidence="2" type="ORF">X943_000867</name>
</gene>